<evidence type="ECO:0000313" key="2">
    <source>
        <dbReference type="Proteomes" id="UP000024404"/>
    </source>
</evidence>
<organism evidence="1 2">
    <name type="scientific">Onchocerca volvulus</name>
    <dbReference type="NCBI Taxonomy" id="6282"/>
    <lineage>
        <taxon>Eukaryota</taxon>
        <taxon>Metazoa</taxon>
        <taxon>Ecdysozoa</taxon>
        <taxon>Nematoda</taxon>
        <taxon>Chromadorea</taxon>
        <taxon>Rhabditida</taxon>
        <taxon>Spirurina</taxon>
        <taxon>Spiruromorpha</taxon>
        <taxon>Filarioidea</taxon>
        <taxon>Onchocercidae</taxon>
        <taxon>Onchocerca</taxon>
    </lineage>
</organism>
<evidence type="ECO:0000313" key="1">
    <source>
        <dbReference type="EnsemblMetazoa" id="OVOC11461.1"/>
    </source>
</evidence>
<proteinExistence type="predicted"/>
<dbReference type="EMBL" id="CMVM020000367">
    <property type="status" value="NOT_ANNOTATED_CDS"/>
    <property type="molecule type" value="Genomic_DNA"/>
</dbReference>
<sequence>MPEEEVGWIKIARRILGQYRGVIIGDILDWKQILLKYEYLPCSHPGQIFQVAMVFFALSIIWHSFTWPTPMSALQWNFSILPQSLVANSHSAPQIISTSCLDQMETKSQSETVQCKMNGKVYSGVGIRLKNIILDSILTVYETIIDSLSLASEFISNMFGWITAINLQHKRNVKLLTTRSS</sequence>
<protein>
    <submittedName>
        <fullName evidence="1">Uncharacterized protein</fullName>
    </submittedName>
</protein>
<dbReference type="Proteomes" id="UP000024404">
    <property type="component" value="Unassembled WGS sequence"/>
</dbReference>
<dbReference type="AlphaFoldDB" id="A0A8R1TKZ6"/>
<reference evidence="2" key="1">
    <citation type="submission" date="2013-10" db="EMBL/GenBank/DDBJ databases">
        <title>Genome sequencing of Onchocerca volvulus.</title>
        <authorList>
            <person name="Cotton J."/>
            <person name="Tsai J."/>
            <person name="Stanley E."/>
            <person name="Tracey A."/>
            <person name="Holroyd N."/>
            <person name="Lustigman S."/>
            <person name="Berriman M."/>
        </authorList>
    </citation>
    <scope>NUCLEOTIDE SEQUENCE</scope>
</reference>
<reference evidence="1" key="2">
    <citation type="submission" date="2022-06" db="UniProtKB">
        <authorList>
            <consortium name="EnsemblMetazoa"/>
        </authorList>
    </citation>
    <scope>IDENTIFICATION</scope>
</reference>
<dbReference type="EnsemblMetazoa" id="OVOC11461.1">
    <property type="protein sequence ID" value="OVOC11461.1"/>
    <property type="gene ID" value="WBGene00248270"/>
</dbReference>
<name>A0A8R1TKZ6_ONCVO</name>
<accession>A0A8R1TKZ6</accession>
<keyword evidence="2" id="KW-1185">Reference proteome</keyword>